<proteinExistence type="predicted"/>
<accession>A0A6A5QUG8</accession>
<dbReference type="InterPro" id="IPR056693">
    <property type="entry name" value="DUF7791"/>
</dbReference>
<dbReference type="EMBL" id="ML979133">
    <property type="protein sequence ID" value="KAF1919039.1"/>
    <property type="molecule type" value="Genomic_DNA"/>
</dbReference>
<gene>
    <name evidence="2" type="ORF">BDU57DRAFT_127831</name>
</gene>
<dbReference type="Pfam" id="PF25053">
    <property type="entry name" value="DUF7791"/>
    <property type="match status" value="1"/>
</dbReference>
<evidence type="ECO:0000259" key="1">
    <source>
        <dbReference type="Pfam" id="PF25053"/>
    </source>
</evidence>
<dbReference type="OrthoDB" id="443402at2759"/>
<feature type="domain" description="DUF7791" evidence="1">
    <location>
        <begin position="7"/>
        <end position="119"/>
    </location>
</feature>
<reference evidence="2" key="1">
    <citation type="journal article" date="2020" name="Stud. Mycol.">
        <title>101 Dothideomycetes genomes: a test case for predicting lifestyles and emergence of pathogens.</title>
        <authorList>
            <person name="Haridas S."/>
            <person name="Albert R."/>
            <person name="Binder M."/>
            <person name="Bloem J."/>
            <person name="Labutti K."/>
            <person name="Salamov A."/>
            <person name="Andreopoulos B."/>
            <person name="Baker S."/>
            <person name="Barry K."/>
            <person name="Bills G."/>
            <person name="Bluhm B."/>
            <person name="Cannon C."/>
            <person name="Castanera R."/>
            <person name="Culley D."/>
            <person name="Daum C."/>
            <person name="Ezra D."/>
            <person name="Gonzalez J."/>
            <person name="Henrissat B."/>
            <person name="Kuo A."/>
            <person name="Liang C."/>
            <person name="Lipzen A."/>
            <person name="Lutzoni F."/>
            <person name="Magnuson J."/>
            <person name="Mondo S."/>
            <person name="Nolan M."/>
            <person name="Ohm R."/>
            <person name="Pangilinan J."/>
            <person name="Park H.-J."/>
            <person name="Ramirez L."/>
            <person name="Alfaro M."/>
            <person name="Sun H."/>
            <person name="Tritt A."/>
            <person name="Yoshinaga Y."/>
            <person name="Zwiers L.-H."/>
            <person name="Turgeon B."/>
            <person name="Goodwin S."/>
            <person name="Spatafora J."/>
            <person name="Crous P."/>
            <person name="Grigoriev I."/>
        </authorList>
    </citation>
    <scope>NUCLEOTIDE SEQUENCE</scope>
    <source>
        <strain evidence="2">HMLAC05119</strain>
    </source>
</reference>
<sequence length="254" mass="29459">MDAVFKPLTVRDMLFAVEGCEMALEAPLRVLSEEITETRGETMQRRMISRTKGLLEVEPGSQRVYDAKIGYLHRTVKDFFETDKGSASIRSEPLEDQSHLLLAASYLRQLKMTTRRHHENSWNDFWHPAEYSMAHLRKYRNTKDPMSIRIIDDIDQVGQDFWGPARSGLEDDNSWLKEALDWHYYSGDCNPTHRQRIRHMTESLTKYLNWTATISLADMSDLGPATVKGNLRYNRDSFIKLVIAADLGFWVEAK</sequence>
<evidence type="ECO:0000313" key="2">
    <source>
        <dbReference type="EMBL" id="KAF1919039.1"/>
    </source>
</evidence>
<protein>
    <recommendedName>
        <fullName evidence="1">DUF7791 domain-containing protein</fullName>
    </recommendedName>
</protein>
<evidence type="ECO:0000313" key="3">
    <source>
        <dbReference type="Proteomes" id="UP000800096"/>
    </source>
</evidence>
<organism evidence="2 3">
    <name type="scientific">Ampelomyces quisqualis</name>
    <name type="common">Powdery mildew agent</name>
    <dbReference type="NCBI Taxonomy" id="50730"/>
    <lineage>
        <taxon>Eukaryota</taxon>
        <taxon>Fungi</taxon>
        <taxon>Dikarya</taxon>
        <taxon>Ascomycota</taxon>
        <taxon>Pezizomycotina</taxon>
        <taxon>Dothideomycetes</taxon>
        <taxon>Pleosporomycetidae</taxon>
        <taxon>Pleosporales</taxon>
        <taxon>Pleosporineae</taxon>
        <taxon>Phaeosphaeriaceae</taxon>
        <taxon>Ampelomyces</taxon>
    </lineage>
</organism>
<dbReference type="Proteomes" id="UP000800096">
    <property type="component" value="Unassembled WGS sequence"/>
</dbReference>
<name>A0A6A5QUG8_AMPQU</name>
<dbReference type="AlphaFoldDB" id="A0A6A5QUG8"/>
<keyword evidence="3" id="KW-1185">Reference proteome</keyword>